<dbReference type="OrthoDB" id="4508837at2759"/>
<organism evidence="1">
    <name type="scientific">Aspergillus arachidicola</name>
    <dbReference type="NCBI Taxonomy" id="656916"/>
    <lineage>
        <taxon>Eukaryota</taxon>
        <taxon>Fungi</taxon>
        <taxon>Dikarya</taxon>
        <taxon>Ascomycota</taxon>
        <taxon>Pezizomycotina</taxon>
        <taxon>Eurotiomycetes</taxon>
        <taxon>Eurotiomycetidae</taxon>
        <taxon>Eurotiales</taxon>
        <taxon>Aspergillaceae</taxon>
        <taxon>Aspergillus</taxon>
        <taxon>Aspergillus subgen. Circumdati</taxon>
    </lineage>
</organism>
<accession>A0A5N6XMZ0</accession>
<evidence type="ECO:0000313" key="1">
    <source>
        <dbReference type="EMBL" id="KAE8334312.1"/>
    </source>
</evidence>
<dbReference type="Proteomes" id="UP000325558">
    <property type="component" value="Unassembled WGS sequence"/>
</dbReference>
<proteinExistence type="predicted"/>
<sequence>MLEEDGSRQVVLDVGLHELKRLQEFLTSRCYTYQSNAPPSARIESDVDTYSFCMRNSIPFLANQALSQLQINLRRYWPDVCRMAKALIYSPERRHYRSLRQVLVRVAYELGAHQGAQYTDSACASADFFEDLQEQWAYQNMLAVPPRRPCQSPPAVWYSDELSRRVEANGPSNALWGFLRAARDLLQRNPEDGWACISAIWRVVRPWEFEPQLESRTFVVLSLLALLDSESSWEYHASRLVLLLQAQLPPVYRCDGMPEQEA</sequence>
<protein>
    <submittedName>
        <fullName evidence="1">Uncharacterized protein</fullName>
    </submittedName>
</protein>
<name>A0A5N6XMZ0_9EURO</name>
<dbReference type="AlphaFoldDB" id="A0A5N6XMZ0"/>
<reference evidence="1" key="1">
    <citation type="submission" date="2019-04" db="EMBL/GenBank/DDBJ databases">
        <title>Friends and foes A comparative genomics study of 23 Aspergillus species from section Flavi.</title>
        <authorList>
            <consortium name="DOE Joint Genome Institute"/>
            <person name="Kjaerbolling I."/>
            <person name="Vesth T."/>
            <person name="Frisvad J.C."/>
            <person name="Nybo J.L."/>
            <person name="Theobald S."/>
            <person name="Kildgaard S."/>
            <person name="Isbrandt T."/>
            <person name="Kuo A."/>
            <person name="Sato A."/>
            <person name="Lyhne E.K."/>
            <person name="Kogle M.E."/>
            <person name="Wiebenga A."/>
            <person name="Kun R.S."/>
            <person name="Lubbers R.J."/>
            <person name="Makela M.R."/>
            <person name="Barry K."/>
            <person name="Chovatia M."/>
            <person name="Clum A."/>
            <person name="Daum C."/>
            <person name="Haridas S."/>
            <person name="He G."/>
            <person name="LaButti K."/>
            <person name="Lipzen A."/>
            <person name="Mondo S."/>
            <person name="Riley R."/>
            <person name="Salamov A."/>
            <person name="Simmons B.A."/>
            <person name="Magnuson J.K."/>
            <person name="Henrissat B."/>
            <person name="Mortensen U.H."/>
            <person name="Larsen T.O."/>
            <person name="Devries R.P."/>
            <person name="Grigoriev I.V."/>
            <person name="Machida M."/>
            <person name="Baker S.E."/>
            <person name="Andersen M.R."/>
        </authorList>
    </citation>
    <scope>NUCLEOTIDE SEQUENCE</scope>
    <source>
        <strain evidence="1">CBS 117612</strain>
    </source>
</reference>
<dbReference type="EMBL" id="ML737303">
    <property type="protein sequence ID" value="KAE8334312.1"/>
    <property type="molecule type" value="Genomic_DNA"/>
</dbReference>
<gene>
    <name evidence="1" type="ORF">BDV24DRAFT_170321</name>
</gene>